<reference evidence="1" key="1">
    <citation type="submission" date="2023-10" db="EMBL/GenBank/DDBJ databases">
        <title>Genome assembly of Pristionchus species.</title>
        <authorList>
            <person name="Yoshida K."/>
            <person name="Sommer R.J."/>
        </authorList>
    </citation>
    <scope>NUCLEOTIDE SEQUENCE</scope>
    <source>
        <strain evidence="1">RS0144</strain>
    </source>
</reference>
<accession>A0AAV5SKW0</accession>
<protein>
    <recommendedName>
        <fullName evidence="3">Ribosomal protein</fullName>
    </recommendedName>
</protein>
<proteinExistence type="predicted"/>
<evidence type="ECO:0008006" key="3">
    <source>
        <dbReference type="Google" id="ProtNLM"/>
    </source>
</evidence>
<comment type="caution">
    <text evidence="1">The sequence shown here is derived from an EMBL/GenBank/DDBJ whole genome shotgun (WGS) entry which is preliminary data.</text>
</comment>
<name>A0AAV5SKW0_9BILA</name>
<evidence type="ECO:0000313" key="2">
    <source>
        <dbReference type="Proteomes" id="UP001432027"/>
    </source>
</evidence>
<feature type="non-terminal residue" evidence="1">
    <location>
        <position position="227"/>
    </location>
</feature>
<gene>
    <name evidence="1" type="ORF">PENTCL1PPCAC_6056</name>
</gene>
<dbReference type="Proteomes" id="UP001432027">
    <property type="component" value="Unassembled WGS sequence"/>
</dbReference>
<keyword evidence="2" id="KW-1185">Reference proteome</keyword>
<sequence length="227" mass="25438">MAGMASSSEATSASCCPATVSFSSAATVSSFSFFFTSSFTFTDLRGLPRPLKGVFSSSLPSSFSPSTVSIDRRRGRLAGTTTAPLGRRRHLHFLLLYRILHFINGLCGRLAGTAGESLGRRRNYHLLFSILLLFLHFLQRRLAGTAGASKTHDKFRSIFGWCLERRKPNGLRPLLPLGCCCLTPRLRLFGERNGERRQFSSRLLHFFLQSFDGTIRPIIERIHDHLR</sequence>
<evidence type="ECO:0000313" key="1">
    <source>
        <dbReference type="EMBL" id="GMS83881.1"/>
    </source>
</evidence>
<dbReference type="AlphaFoldDB" id="A0AAV5SKW0"/>
<organism evidence="1 2">
    <name type="scientific">Pristionchus entomophagus</name>
    <dbReference type="NCBI Taxonomy" id="358040"/>
    <lineage>
        <taxon>Eukaryota</taxon>
        <taxon>Metazoa</taxon>
        <taxon>Ecdysozoa</taxon>
        <taxon>Nematoda</taxon>
        <taxon>Chromadorea</taxon>
        <taxon>Rhabditida</taxon>
        <taxon>Rhabditina</taxon>
        <taxon>Diplogasteromorpha</taxon>
        <taxon>Diplogasteroidea</taxon>
        <taxon>Neodiplogasteridae</taxon>
        <taxon>Pristionchus</taxon>
    </lineage>
</organism>
<dbReference type="EMBL" id="BTSX01000002">
    <property type="protein sequence ID" value="GMS83881.1"/>
    <property type="molecule type" value="Genomic_DNA"/>
</dbReference>